<dbReference type="InterPro" id="IPR057811">
    <property type="entry name" value="RBD_ZCCHC3_2nd"/>
</dbReference>
<dbReference type="AlphaFoldDB" id="A0A9Q1ETG0"/>
<protein>
    <recommendedName>
        <fullName evidence="1">Zinc finger CCHC domain-containing protein</fullName>
    </recommendedName>
</protein>
<accession>A0A9Q1ETG0</accession>
<gene>
    <name evidence="2" type="ORF">SKAU_G00289590</name>
</gene>
<dbReference type="EMBL" id="JAINUF010000012">
    <property type="protein sequence ID" value="KAJ8344766.1"/>
    <property type="molecule type" value="Genomic_DNA"/>
</dbReference>
<evidence type="ECO:0000259" key="1">
    <source>
        <dbReference type="Pfam" id="PF23058"/>
    </source>
</evidence>
<reference evidence="2" key="1">
    <citation type="journal article" date="2023" name="Science">
        <title>Genome structures resolve the early diversification of teleost fishes.</title>
        <authorList>
            <person name="Parey E."/>
            <person name="Louis A."/>
            <person name="Montfort J."/>
            <person name="Bouchez O."/>
            <person name="Roques C."/>
            <person name="Iampietro C."/>
            <person name="Lluch J."/>
            <person name="Castinel A."/>
            <person name="Donnadieu C."/>
            <person name="Desvignes T."/>
            <person name="Floi Bucao C."/>
            <person name="Jouanno E."/>
            <person name="Wen M."/>
            <person name="Mejri S."/>
            <person name="Dirks R."/>
            <person name="Jansen H."/>
            <person name="Henkel C."/>
            <person name="Chen W.J."/>
            <person name="Zahm M."/>
            <person name="Cabau C."/>
            <person name="Klopp C."/>
            <person name="Thompson A.W."/>
            <person name="Robinson-Rechavi M."/>
            <person name="Braasch I."/>
            <person name="Lecointre G."/>
            <person name="Bobe J."/>
            <person name="Postlethwait J.H."/>
            <person name="Berthelot C."/>
            <person name="Roest Crollius H."/>
            <person name="Guiguen Y."/>
        </authorList>
    </citation>
    <scope>NUCLEOTIDE SEQUENCE</scope>
    <source>
        <strain evidence="2">WJC10195</strain>
    </source>
</reference>
<dbReference type="Proteomes" id="UP001152622">
    <property type="component" value="Chromosome 12"/>
</dbReference>
<keyword evidence="3" id="KW-1185">Reference proteome</keyword>
<name>A0A9Q1ETG0_SYNKA</name>
<comment type="caution">
    <text evidence="2">The sequence shown here is derived from an EMBL/GenBank/DDBJ whole genome shotgun (WGS) entry which is preliminary data.</text>
</comment>
<proteinExistence type="predicted"/>
<dbReference type="Pfam" id="PF23058">
    <property type="entry name" value="RBD_ZCCHC3_2nd"/>
    <property type="match status" value="1"/>
</dbReference>
<dbReference type="OrthoDB" id="416119at2759"/>
<sequence>MFNMNLPDEAITRYLGKYTRVLNNPMYRRDAYGFWNGHRVYEALLKESDAGFQGHLHPASERDVSEGEVRSGKQEALVKDIVREEVFSLQNGKTPGRDGIPKDLYAAFWEIMGEDLVDILNEAGKRGKMPSSMREGIIHLLFKKGIGTGIP</sequence>
<evidence type="ECO:0000313" key="3">
    <source>
        <dbReference type="Proteomes" id="UP001152622"/>
    </source>
</evidence>
<evidence type="ECO:0000313" key="2">
    <source>
        <dbReference type="EMBL" id="KAJ8344766.1"/>
    </source>
</evidence>
<feature type="domain" description="Zinc finger CCHC" evidence="1">
    <location>
        <begin position="1"/>
        <end position="56"/>
    </location>
</feature>
<dbReference type="PANTHER" id="PTHR19446">
    <property type="entry name" value="REVERSE TRANSCRIPTASES"/>
    <property type="match status" value="1"/>
</dbReference>
<organism evidence="2 3">
    <name type="scientific">Synaphobranchus kaupii</name>
    <name type="common">Kaup's arrowtooth eel</name>
    <dbReference type="NCBI Taxonomy" id="118154"/>
    <lineage>
        <taxon>Eukaryota</taxon>
        <taxon>Metazoa</taxon>
        <taxon>Chordata</taxon>
        <taxon>Craniata</taxon>
        <taxon>Vertebrata</taxon>
        <taxon>Euteleostomi</taxon>
        <taxon>Actinopterygii</taxon>
        <taxon>Neopterygii</taxon>
        <taxon>Teleostei</taxon>
        <taxon>Anguilliformes</taxon>
        <taxon>Synaphobranchidae</taxon>
        <taxon>Synaphobranchus</taxon>
    </lineage>
</organism>